<dbReference type="AlphaFoldDB" id="A0A0H2RHL7"/>
<gene>
    <name evidence="2" type="ORF">SCHPADRAFT_908190</name>
</gene>
<proteinExistence type="predicted"/>
<evidence type="ECO:0000256" key="1">
    <source>
        <dbReference type="SAM" id="MobiDB-lite"/>
    </source>
</evidence>
<dbReference type="InParanoid" id="A0A0H2RHL7"/>
<organism evidence="2 3">
    <name type="scientific">Schizopora paradoxa</name>
    <dbReference type="NCBI Taxonomy" id="27342"/>
    <lineage>
        <taxon>Eukaryota</taxon>
        <taxon>Fungi</taxon>
        <taxon>Dikarya</taxon>
        <taxon>Basidiomycota</taxon>
        <taxon>Agaricomycotina</taxon>
        <taxon>Agaricomycetes</taxon>
        <taxon>Hymenochaetales</taxon>
        <taxon>Schizoporaceae</taxon>
        <taxon>Schizopora</taxon>
    </lineage>
</organism>
<keyword evidence="3" id="KW-1185">Reference proteome</keyword>
<protein>
    <submittedName>
        <fullName evidence="2">Uncharacterized protein</fullName>
    </submittedName>
</protein>
<feature type="compositionally biased region" description="Basic and acidic residues" evidence="1">
    <location>
        <begin position="59"/>
        <end position="68"/>
    </location>
</feature>
<reference evidence="2 3" key="1">
    <citation type="submission" date="2015-04" db="EMBL/GenBank/DDBJ databases">
        <title>Complete genome sequence of Schizopora paradoxa KUC8140, a cosmopolitan wood degrader in East Asia.</title>
        <authorList>
            <consortium name="DOE Joint Genome Institute"/>
            <person name="Min B."/>
            <person name="Park H."/>
            <person name="Jang Y."/>
            <person name="Kim J.-J."/>
            <person name="Kim K.H."/>
            <person name="Pangilinan J."/>
            <person name="Lipzen A."/>
            <person name="Riley R."/>
            <person name="Grigoriev I.V."/>
            <person name="Spatafora J.W."/>
            <person name="Choi I.-G."/>
        </authorList>
    </citation>
    <scope>NUCLEOTIDE SEQUENCE [LARGE SCALE GENOMIC DNA]</scope>
    <source>
        <strain evidence="2 3">KUC8140</strain>
    </source>
</reference>
<name>A0A0H2RHL7_9AGAM</name>
<evidence type="ECO:0000313" key="2">
    <source>
        <dbReference type="EMBL" id="KLO08993.1"/>
    </source>
</evidence>
<feature type="region of interest" description="Disordered" evidence="1">
    <location>
        <begin position="56"/>
        <end position="79"/>
    </location>
</feature>
<dbReference type="EMBL" id="KQ086070">
    <property type="protein sequence ID" value="KLO08993.1"/>
    <property type="molecule type" value="Genomic_DNA"/>
</dbReference>
<evidence type="ECO:0000313" key="3">
    <source>
        <dbReference type="Proteomes" id="UP000053477"/>
    </source>
</evidence>
<sequence>MSLSRLDYECDIIRPKKPSIAILYAVLSVGLTRSGCICDPSRSVLLFEPADLNPAQLSKGERSSKETCRQPFEYLSKYP</sequence>
<accession>A0A0H2RHL7</accession>
<dbReference type="Proteomes" id="UP000053477">
    <property type="component" value="Unassembled WGS sequence"/>
</dbReference>